<dbReference type="Pfam" id="PF12937">
    <property type="entry name" value="F-box-like"/>
    <property type="match status" value="1"/>
</dbReference>
<dbReference type="Proteomes" id="UP000054248">
    <property type="component" value="Unassembled WGS sequence"/>
</dbReference>
<dbReference type="AlphaFoldDB" id="A0A0C3MF49"/>
<reference evidence="2 3" key="1">
    <citation type="submission" date="2014-04" db="EMBL/GenBank/DDBJ databases">
        <authorList>
            <consortium name="DOE Joint Genome Institute"/>
            <person name="Kuo A."/>
            <person name="Girlanda M."/>
            <person name="Perotto S."/>
            <person name="Kohler A."/>
            <person name="Nagy L.G."/>
            <person name="Floudas D."/>
            <person name="Copeland A."/>
            <person name="Barry K.W."/>
            <person name="Cichocki N."/>
            <person name="Veneault-Fourrey C."/>
            <person name="LaButti K."/>
            <person name="Lindquist E.A."/>
            <person name="Lipzen A."/>
            <person name="Lundell T."/>
            <person name="Morin E."/>
            <person name="Murat C."/>
            <person name="Sun H."/>
            <person name="Tunlid A."/>
            <person name="Henrissat B."/>
            <person name="Grigoriev I.V."/>
            <person name="Hibbett D.S."/>
            <person name="Martin F."/>
            <person name="Nordberg H.P."/>
            <person name="Cantor M.N."/>
            <person name="Hua S.X."/>
        </authorList>
    </citation>
    <scope>NUCLEOTIDE SEQUENCE [LARGE SCALE GENOMIC DNA]</scope>
    <source>
        <strain evidence="2 3">MUT 4182</strain>
    </source>
</reference>
<dbReference type="OrthoDB" id="2447803at2759"/>
<dbReference type="HOGENOM" id="CLU_614789_0_0_1"/>
<dbReference type="Gene3D" id="3.80.10.10">
    <property type="entry name" value="Ribonuclease Inhibitor"/>
    <property type="match status" value="1"/>
</dbReference>
<dbReference type="InterPro" id="IPR036047">
    <property type="entry name" value="F-box-like_dom_sf"/>
</dbReference>
<evidence type="ECO:0000259" key="1">
    <source>
        <dbReference type="Pfam" id="PF12937"/>
    </source>
</evidence>
<proteinExistence type="predicted"/>
<dbReference type="CDD" id="cd09917">
    <property type="entry name" value="F-box_SF"/>
    <property type="match status" value="1"/>
</dbReference>
<feature type="domain" description="F-box" evidence="1">
    <location>
        <begin position="155"/>
        <end position="191"/>
    </location>
</feature>
<dbReference type="STRING" id="1051891.A0A0C3MF49"/>
<organism evidence="2 3">
    <name type="scientific">Tulasnella calospora MUT 4182</name>
    <dbReference type="NCBI Taxonomy" id="1051891"/>
    <lineage>
        <taxon>Eukaryota</taxon>
        <taxon>Fungi</taxon>
        <taxon>Dikarya</taxon>
        <taxon>Basidiomycota</taxon>
        <taxon>Agaricomycotina</taxon>
        <taxon>Agaricomycetes</taxon>
        <taxon>Cantharellales</taxon>
        <taxon>Tulasnellaceae</taxon>
        <taxon>Tulasnella</taxon>
    </lineage>
</organism>
<dbReference type="EMBL" id="KN822955">
    <property type="protein sequence ID" value="KIO32337.1"/>
    <property type="molecule type" value="Genomic_DNA"/>
</dbReference>
<protein>
    <recommendedName>
        <fullName evidence="1">F-box domain-containing protein</fullName>
    </recommendedName>
</protein>
<dbReference type="InterPro" id="IPR001810">
    <property type="entry name" value="F-box_dom"/>
</dbReference>
<dbReference type="SUPFAM" id="SSF52047">
    <property type="entry name" value="RNI-like"/>
    <property type="match status" value="1"/>
</dbReference>
<reference evidence="3" key="2">
    <citation type="submission" date="2015-01" db="EMBL/GenBank/DDBJ databases">
        <title>Evolutionary Origins and Diversification of the Mycorrhizal Mutualists.</title>
        <authorList>
            <consortium name="DOE Joint Genome Institute"/>
            <consortium name="Mycorrhizal Genomics Consortium"/>
            <person name="Kohler A."/>
            <person name="Kuo A."/>
            <person name="Nagy L.G."/>
            <person name="Floudas D."/>
            <person name="Copeland A."/>
            <person name="Barry K.W."/>
            <person name="Cichocki N."/>
            <person name="Veneault-Fourrey C."/>
            <person name="LaButti K."/>
            <person name="Lindquist E.A."/>
            <person name="Lipzen A."/>
            <person name="Lundell T."/>
            <person name="Morin E."/>
            <person name="Murat C."/>
            <person name="Riley R."/>
            <person name="Ohm R."/>
            <person name="Sun H."/>
            <person name="Tunlid A."/>
            <person name="Henrissat B."/>
            <person name="Grigoriev I.V."/>
            <person name="Hibbett D.S."/>
            <person name="Martin F."/>
        </authorList>
    </citation>
    <scope>NUCLEOTIDE SEQUENCE [LARGE SCALE GENOMIC DNA]</scope>
    <source>
        <strain evidence="3">MUT 4182</strain>
    </source>
</reference>
<evidence type="ECO:0000313" key="3">
    <source>
        <dbReference type="Proteomes" id="UP000054248"/>
    </source>
</evidence>
<feature type="non-terminal residue" evidence="2">
    <location>
        <position position="446"/>
    </location>
</feature>
<name>A0A0C3MF49_9AGAM</name>
<keyword evidence="3" id="KW-1185">Reference proteome</keyword>
<gene>
    <name evidence="2" type="ORF">M407DRAFT_18652</name>
</gene>
<accession>A0A0C3MF49</accession>
<sequence>MSGDQHSALWKRVATVMRIAMRTKNFGRLAYRLSRPATDLNSFFQCTTIVKGERPAQRGEDIAKHELYQFETPLTLREREAPTEHNDCAESEKLRPIQSINNFKLNGYPLSRNTPRLSLGNLHPEGQWLSKLMDEEHDEGVPWLALQVHIFPLTDILIMILAMVDKPTQAVAARVCRRWNEVALSQLWKSMDSVFPLLNLLAPLEYFCQFKYHKKDLLKRLGAADWNRFHHYAVHVRNLTHVETKDTPHLDPEAAAAMLFRHPFGSSLLPNLQEVYWTFLHEESTMFALAFMGPELDVLEMGLGVSRTAAVELLKCLAYRTPNLKGLGIGTYIRALHLSDVVSSLISSLPNLESLHLPVYYQTEQIVRAIASRPKLKHLMIDWAYRSAYDETGMEPYFSPSFLPKLGTFNVTTHVDACVDHFKSREHCSEIDYLLLHCPTASSPSD</sequence>
<evidence type="ECO:0000313" key="2">
    <source>
        <dbReference type="EMBL" id="KIO32337.1"/>
    </source>
</evidence>
<dbReference type="InterPro" id="IPR032675">
    <property type="entry name" value="LRR_dom_sf"/>
</dbReference>
<dbReference type="SUPFAM" id="SSF81383">
    <property type="entry name" value="F-box domain"/>
    <property type="match status" value="1"/>
</dbReference>